<dbReference type="PATRIC" id="fig|749927.5.peg.5635"/>
<dbReference type="InterPro" id="IPR038474">
    <property type="entry name" value="Polyketide_synth_cyclase_sf"/>
</dbReference>
<evidence type="ECO:0000313" key="1">
    <source>
        <dbReference type="EMBL" id="ADJ47197.1"/>
    </source>
</evidence>
<dbReference type="EMBL" id="CP002000">
    <property type="protein sequence ID" value="ADJ47197.1"/>
    <property type="molecule type" value="Genomic_DNA"/>
</dbReference>
<accession>A0A0H3DA94</accession>
<dbReference type="OrthoDB" id="4147507at2"/>
<gene>
    <name evidence="1" type="ordered locus">AMED_5437</name>
</gene>
<sequence length="107" mass="11889">MERTLIVARMDPDSAESVAGIFGESDAGELPATVGVTARSLFSYQGLYFHLIEAERPLAEGLAKARKSPLWTDINTKLDAFITPYDPQTWRGPADAMAHRFYSWRAV</sequence>
<dbReference type="eggNOG" id="ENOG50332TT">
    <property type="taxonomic scope" value="Bacteria"/>
</dbReference>
<name>A0A0H3DA94_AMYMU</name>
<dbReference type="Pfam" id="PF04673">
    <property type="entry name" value="Cyclase_polyket"/>
    <property type="match status" value="1"/>
</dbReference>
<dbReference type="Gene3D" id="3.30.70.1090">
    <property type="entry name" value="Dimeric alpha+beta barrel"/>
    <property type="match status" value="1"/>
</dbReference>
<dbReference type="AlphaFoldDB" id="A0A0H3DA94"/>
<dbReference type="Proteomes" id="UP000000328">
    <property type="component" value="Chromosome"/>
</dbReference>
<dbReference type="InterPro" id="IPR011008">
    <property type="entry name" value="Dimeric_a/b-barrel"/>
</dbReference>
<dbReference type="KEGG" id="amd:AMED_5437"/>
<dbReference type="SUPFAM" id="SSF54909">
    <property type="entry name" value="Dimeric alpha+beta barrel"/>
    <property type="match status" value="1"/>
</dbReference>
<reference evidence="1 2" key="1">
    <citation type="journal article" date="2010" name="Cell Res.">
        <title>Complete genome sequence of the rifamycin SV-producing Amycolatopsis mediterranei U32 revealed its genetic characteristics in phylogeny and metabolism.</title>
        <authorList>
            <person name="Zhao W."/>
            <person name="Zhong Y."/>
            <person name="Yuan H."/>
            <person name="Wang J."/>
            <person name="Zheng H."/>
            <person name="Wang Y."/>
            <person name="Cen X."/>
            <person name="Xu F."/>
            <person name="Bai J."/>
            <person name="Han X."/>
            <person name="Lu G."/>
            <person name="Zhu Y."/>
            <person name="Shao Z."/>
            <person name="Yan H."/>
            <person name="Li C."/>
            <person name="Peng N."/>
            <person name="Zhang Z."/>
            <person name="Zhang Y."/>
            <person name="Lin W."/>
            <person name="Fan Y."/>
            <person name="Qin Z."/>
            <person name="Hu Y."/>
            <person name="Zhu B."/>
            <person name="Wang S."/>
            <person name="Ding X."/>
            <person name="Zhao G.P."/>
        </authorList>
    </citation>
    <scope>NUCLEOTIDE SEQUENCE [LARGE SCALE GENOMIC DNA]</scope>
    <source>
        <strain evidence="2">U-32</strain>
    </source>
</reference>
<dbReference type="InterPro" id="IPR006765">
    <property type="entry name" value="Polyketide_synth_cyclase"/>
</dbReference>
<dbReference type="GO" id="GO:0030639">
    <property type="term" value="P:polyketide biosynthetic process"/>
    <property type="evidence" value="ECO:0007669"/>
    <property type="project" value="InterPro"/>
</dbReference>
<protein>
    <submittedName>
        <fullName evidence="1">Polyketide synthesis cyclase</fullName>
    </submittedName>
</protein>
<dbReference type="HOGENOM" id="CLU_2207266_0_0_11"/>
<organism evidence="1 2">
    <name type="scientific">Amycolatopsis mediterranei (strain U-32)</name>
    <dbReference type="NCBI Taxonomy" id="749927"/>
    <lineage>
        <taxon>Bacteria</taxon>
        <taxon>Bacillati</taxon>
        <taxon>Actinomycetota</taxon>
        <taxon>Actinomycetes</taxon>
        <taxon>Pseudonocardiales</taxon>
        <taxon>Pseudonocardiaceae</taxon>
        <taxon>Amycolatopsis</taxon>
    </lineage>
</organism>
<evidence type="ECO:0000313" key="2">
    <source>
        <dbReference type="Proteomes" id="UP000000328"/>
    </source>
</evidence>
<proteinExistence type="predicted"/>